<keyword evidence="2" id="KW-0472">Membrane</keyword>
<comment type="caution">
    <text evidence="3">The sequence shown here is derived from an EMBL/GenBank/DDBJ whole genome shotgun (WGS) entry which is preliminary data.</text>
</comment>
<dbReference type="Proteomes" id="UP000253303">
    <property type="component" value="Unassembled WGS sequence"/>
</dbReference>
<dbReference type="EMBL" id="QMEY01000022">
    <property type="protein sequence ID" value="RBQ15526.1"/>
    <property type="molecule type" value="Genomic_DNA"/>
</dbReference>
<keyword evidence="2" id="KW-0812">Transmembrane</keyword>
<feature type="compositionally biased region" description="Low complexity" evidence="1">
    <location>
        <begin position="42"/>
        <end position="56"/>
    </location>
</feature>
<evidence type="ECO:0000313" key="3">
    <source>
        <dbReference type="EMBL" id="RBQ15526.1"/>
    </source>
</evidence>
<proteinExistence type="predicted"/>
<accession>A0A366LNN3</accession>
<feature type="region of interest" description="Disordered" evidence="1">
    <location>
        <begin position="1"/>
        <end position="57"/>
    </location>
</feature>
<keyword evidence="4" id="KW-1185">Reference proteome</keyword>
<reference evidence="3 4" key="1">
    <citation type="submission" date="2018-06" db="EMBL/GenBank/DDBJ databases">
        <title>Sphaerisporangium craniellae sp. nov., isolated from a marine sponge in the South China Sea.</title>
        <authorList>
            <person name="Li L."/>
        </authorList>
    </citation>
    <scope>NUCLEOTIDE SEQUENCE [LARGE SCALE GENOMIC DNA]</scope>
    <source>
        <strain evidence="3 4">LHW63015</strain>
    </source>
</reference>
<organism evidence="3 4">
    <name type="scientific">Spongiactinospora rosea</name>
    <dbReference type="NCBI Taxonomy" id="2248750"/>
    <lineage>
        <taxon>Bacteria</taxon>
        <taxon>Bacillati</taxon>
        <taxon>Actinomycetota</taxon>
        <taxon>Actinomycetes</taxon>
        <taxon>Streptosporangiales</taxon>
        <taxon>Streptosporangiaceae</taxon>
        <taxon>Spongiactinospora</taxon>
    </lineage>
</organism>
<evidence type="ECO:0000256" key="2">
    <source>
        <dbReference type="SAM" id="Phobius"/>
    </source>
</evidence>
<evidence type="ECO:0008006" key="5">
    <source>
        <dbReference type="Google" id="ProtNLM"/>
    </source>
</evidence>
<dbReference type="RefSeq" id="WP_113985066.1">
    <property type="nucleotide sequence ID" value="NZ_QMEY01000022.1"/>
</dbReference>
<feature type="transmembrane region" description="Helical" evidence="2">
    <location>
        <begin position="67"/>
        <end position="93"/>
    </location>
</feature>
<feature type="compositionally biased region" description="Gly residues" evidence="1">
    <location>
        <begin position="25"/>
        <end position="41"/>
    </location>
</feature>
<gene>
    <name evidence="3" type="ORF">DP939_34675</name>
</gene>
<evidence type="ECO:0000313" key="4">
    <source>
        <dbReference type="Proteomes" id="UP000253303"/>
    </source>
</evidence>
<name>A0A366LNN3_9ACTN</name>
<evidence type="ECO:0000256" key="1">
    <source>
        <dbReference type="SAM" id="MobiDB-lite"/>
    </source>
</evidence>
<keyword evidence="2" id="KW-1133">Transmembrane helix</keyword>
<protein>
    <recommendedName>
        <fullName evidence="5">DUF4190 domain-containing protein</fullName>
    </recommendedName>
</protein>
<feature type="transmembrane region" description="Helical" evidence="2">
    <location>
        <begin position="114"/>
        <end position="137"/>
    </location>
</feature>
<dbReference type="AlphaFoldDB" id="A0A366LNN3"/>
<sequence length="142" mass="14896">MSTPSDDPQGPGYGQPGYGPAPGQPGYGEPGYGQPGYGQPGYGQYPPYGYGHGHPPYRNPDAPRTHAIVALVISIFLGFSCYVTLGGIAGAILSGIALSRVDTEPDRARTLLRWAWISIGINIALLVVGLVVIIVAANQNYI</sequence>